<dbReference type="PANTHER" id="PTHR15160:SF1">
    <property type="entry name" value="VON HIPPEL-LINDAU DISEASE TUMOR SUPPRESSOR"/>
    <property type="match status" value="1"/>
</dbReference>
<organism evidence="2 3">
    <name type="scientific">Jiulongibacter sediminis</name>
    <dbReference type="NCBI Taxonomy" id="1605367"/>
    <lineage>
        <taxon>Bacteria</taxon>
        <taxon>Pseudomonadati</taxon>
        <taxon>Bacteroidota</taxon>
        <taxon>Cytophagia</taxon>
        <taxon>Cytophagales</taxon>
        <taxon>Leadbetterellaceae</taxon>
        <taxon>Jiulongibacter</taxon>
    </lineage>
</organism>
<name>A0A0P7BR77_9BACT</name>
<feature type="domain" description="BFN" evidence="1">
    <location>
        <begin position="3"/>
        <end position="136"/>
    </location>
</feature>
<dbReference type="OrthoDB" id="9788698at2"/>
<dbReference type="InterPro" id="IPR036104">
    <property type="entry name" value="BFN_sf"/>
</dbReference>
<dbReference type="EMBL" id="LGTQ01000005">
    <property type="protein sequence ID" value="KPM49742.1"/>
    <property type="molecule type" value="Genomic_DNA"/>
</dbReference>
<dbReference type="STRING" id="1605367.AFM12_03945"/>
<dbReference type="Gene3D" id="3.10.690.10">
    <property type="entry name" value="Bifunctional nuclease domain"/>
    <property type="match status" value="1"/>
</dbReference>
<evidence type="ECO:0000313" key="3">
    <source>
        <dbReference type="Proteomes" id="UP000050454"/>
    </source>
</evidence>
<dbReference type="PANTHER" id="PTHR15160">
    <property type="entry name" value="VON HIPPEL-LINDAU PROTEIN"/>
    <property type="match status" value="1"/>
</dbReference>
<dbReference type="Proteomes" id="UP000050454">
    <property type="component" value="Unassembled WGS sequence"/>
</dbReference>
<sequence length="185" mass="21605">MQKIEVNVIALTESVSKPQHYVLILQEPKSKKRIPIIIGIHEAKSIAMFMEKLTPSRPQTHDLFISFFDKLQSKLKEVFIHTLDDQTYYSKVFFHDTYKALHEIDARPSDAIAIAIRCDCPIFISELILETTGYLIDEKGREKKGSYAEYSMRELEELLEKVILKEDYESAIRIREAIERRKKAQ</sequence>
<dbReference type="SUPFAM" id="SSF103256">
    <property type="entry name" value="Hypothetical protein TM0160"/>
    <property type="match status" value="1"/>
</dbReference>
<reference evidence="2 3" key="1">
    <citation type="submission" date="2015-07" db="EMBL/GenBank/DDBJ databases">
        <title>The draft genome sequence of Leadbetterella sp. JN14-9.</title>
        <authorList>
            <person name="Liu Y."/>
            <person name="Du J."/>
            <person name="Shao Z."/>
        </authorList>
    </citation>
    <scope>NUCLEOTIDE SEQUENCE [LARGE SCALE GENOMIC DNA]</scope>
    <source>
        <strain evidence="2 3">JN14-9</strain>
    </source>
</reference>
<dbReference type="AlphaFoldDB" id="A0A0P7BR77"/>
<proteinExistence type="predicted"/>
<evidence type="ECO:0000259" key="1">
    <source>
        <dbReference type="PROSITE" id="PS51658"/>
    </source>
</evidence>
<evidence type="ECO:0000313" key="2">
    <source>
        <dbReference type="EMBL" id="KPM49742.1"/>
    </source>
</evidence>
<accession>A0A0P7BR77</accession>
<keyword evidence="3" id="KW-1185">Reference proteome</keyword>
<protein>
    <recommendedName>
        <fullName evidence="1">BFN domain-containing protein</fullName>
    </recommendedName>
</protein>
<dbReference type="Pfam" id="PF02577">
    <property type="entry name" value="BFN_dom"/>
    <property type="match status" value="1"/>
</dbReference>
<dbReference type="PROSITE" id="PS51658">
    <property type="entry name" value="BFN"/>
    <property type="match status" value="1"/>
</dbReference>
<dbReference type="GO" id="GO:0004518">
    <property type="term" value="F:nuclease activity"/>
    <property type="evidence" value="ECO:0007669"/>
    <property type="project" value="InterPro"/>
</dbReference>
<dbReference type="RefSeq" id="WP_055144114.1">
    <property type="nucleotide sequence ID" value="NZ_JXSZ01000005.1"/>
</dbReference>
<comment type="caution">
    <text evidence="2">The sequence shown here is derived from an EMBL/GenBank/DDBJ whole genome shotgun (WGS) entry which is preliminary data.</text>
</comment>
<dbReference type="InterPro" id="IPR003729">
    <property type="entry name" value="Bi_nuclease_dom"/>
</dbReference>
<gene>
    <name evidence="2" type="ORF">AFM12_03945</name>
</gene>